<evidence type="ECO:0000256" key="1">
    <source>
        <dbReference type="ARBA" id="ARBA00022603"/>
    </source>
</evidence>
<sequence length="342" mass="37604">MVSLTVMGRLGTLRSQVVLSQVTLLQGRWFSSLPSSGGTVNIFDRNAKRIQRNRAASLPDPGLYDYLKDAVAAIVVDRACDVARQFPSALDVGCGRGHIARHMDSDIIKTLVQCDYSDGPLSQSSAPPDVPTYRVVADEEFLPFKDNQFELVTSSCSLHWVNDLPRAFTEIQRVLKPDGCLIGAMFSGDTLFELRCSLQIAQEENEGGLSPHVSPFVELSDIGGVLTRSGFVMTTLDVDEIVVNYPGINELMHDLKGMGENNAVKHRPNYIRRTTLKRAAEIYKKDYGNEDGSVPATFQLLYFIGWKPDPSQVGPANRGSATVSMKELSNVMLDSNSDKKGK</sequence>
<dbReference type="STRING" id="400682.A0A1X7U1E8"/>
<dbReference type="GO" id="GO:0032259">
    <property type="term" value="P:methylation"/>
    <property type="evidence" value="ECO:0007669"/>
    <property type="project" value="UniProtKB-KW"/>
</dbReference>
<dbReference type="InterPro" id="IPR013216">
    <property type="entry name" value="Methyltransf_11"/>
</dbReference>
<reference evidence="8" key="1">
    <citation type="journal article" date="2010" name="Nature">
        <title>The Amphimedon queenslandica genome and the evolution of animal complexity.</title>
        <authorList>
            <person name="Srivastava M."/>
            <person name="Simakov O."/>
            <person name="Chapman J."/>
            <person name="Fahey B."/>
            <person name="Gauthier M.E."/>
            <person name="Mitros T."/>
            <person name="Richards G.S."/>
            <person name="Conaco C."/>
            <person name="Dacre M."/>
            <person name="Hellsten U."/>
            <person name="Larroux C."/>
            <person name="Putnam N.H."/>
            <person name="Stanke M."/>
            <person name="Adamska M."/>
            <person name="Darling A."/>
            <person name="Degnan S.M."/>
            <person name="Oakley T.H."/>
            <person name="Plachetzki D.C."/>
            <person name="Zhai Y."/>
            <person name="Adamski M."/>
            <person name="Calcino A."/>
            <person name="Cummins S.F."/>
            <person name="Goodstein D.M."/>
            <person name="Harris C."/>
            <person name="Jackson D.J."/>
            <person name="Leys S.P."/>
            <person name="Shu S."/>
            <person name="Woodcroft B.J."/>
            <person name="Vervoort M."/>
            <person name="Kosik K.S."/>
            <person name="Manning G."/>
            <person name="Degnan B.M."/>
            <person name="Rokhsar D.S."/>
        </authorList>
    </citation>
    <scope>NUCLEOTIDE SEQUENCE [LARGE SCALE GENOMIC DNA]</scope>
</reference>
<name>A0A1X7U1E8_AMPQE</name>
<evidence type="ECO:0000313" key="7">
    <source>
        <dbReference type="EnsemblMetazoa" id="Aqu2.1.21199_001"/>
    </source>
</evidence>
<dbReference type="GO" id="GO:0005739">
    <property type="term" value="C:mitochondrion"/>
    <property type="evidence" value="ECO:0007669"/>
    <property type="project" value="TreeGrafter"/>
</dbReference>
<dbReference type="InterPro" id="IPR050602">
    <property type="entry name" value="Malonyl-ACP_OMT"/>
</dbReference>
<organism evidence="7">
    <name type="scientific">Amphimedon queenslandica</name>
    <name type="common">Sponge</name>
    <dbReference type="NCBI Taxonomy" id="400682"/>
    <lineage>
        <taxon>Eukaryota</taxon>
        <taxon>Metazoa</taxon>
        <taxon>Porifera</taxon>
        <taxon>Demospongiae</taxon>
        <taxon>Heteroscleromorpha</taxon>
        <taxon>Haplosclerida</taxon>
        <taxon>Niphatidae</taxon>
        <taxon>Amphimedon</taxon>
    </lineage>
</organism>
<dbReference type="InterPro" id="IPR029063">
    <property type="entry name" value="SAM-dependent_MTases_sf"/>
</dbReference>
<dbReference type="EnsemblMetazoa" id="XM_003389251.2">
    <property type="protein sequence ID" value="XP_003389299.1"/>
    <property type="gene ID" value="LOC100633398"/>
</dbReference>
<evidence type="ECO:0000259" key="6">
    <source>
        <dbReference type="Pfam" id="PF08241"/>
    </source>
</evidence>
<keyword evidence="1" id="KW-0489">Methyltransferase</keyword>
<dbReference type="SUPFAM" id="SSF53335">
    <property type="entry name" value="S-adenosyl-L-methionine-dependent methyltransferases"/>
    <property type="match status" value="1"/>
</dbReference>
<gene>
    <name evidence="7" type="primary">100633398</name>
</gene>
<reference evidence="7" key="2">
    <citation type="submission" date="2017-05" db="UniProtKB">
        <authorList>
            <consortium name="EnsemblMetazoa"/>
        </authorList>
    </citation>
    <scope>IDENTIFICATION</scope>
</reference>
<dbReference type="Pfam" id="PF08241">
    <property type="entry name" value="Methyltransf_11"/>
    <property type="match status" value="1"/>
</dbReference>
<dbReference type="PANTHER" id="PTHR13090:SF1">
    <property type="entry name" value="ARGININE-HYDROXYLASE NDUFAF5, MITOCHONDRIAL"/>
    <property type="match status" value="1"/>
</dbReference>
<evidence type="ECO:0000256" key="2">
    <source>
        <dbReference type="ARBA" id="ARBA00022679"/>
    </source>
</evidence>
<keyword evidence="8" id="KW-1185">Reference proteome</keyword>
<dbReference type="Gene3D" id="3.40.50.150">
    <property type="entry name" value="Vaccinia Virus protein VP39"/>
    <property type="match status" value="1"/>
</dbReference>
<proteinExistence type="predicted"/>
<dbReference type="AlphaFoldDB" id="A0A1X7U1E8"/>
<accession>A0A1X7U1E8</accession>
<protein>
    <recommendedName>
        <fullName evidence="3">Arginine-hydroxylase NDUFAF5, mitochondrial</fullName>
    </recommendedName>
    <alternativeName>
        <fullName evidence="4">NADH dehydrogenase [ubiquinone] 1 alpha subcomplex assembly factor 5</fullName>
    </alternativeName>
    <alternativeName>
        <fullName evidence="5">Putative methyltransferase NDUFAF5</fullName>
    </alternativeName>
</protein>
<dbReference type="GO" id="GO:0008757">
    <property type="term" value="F:S-adenosylmethionine-dependent methyltransferase activity"/>
    <property type="evidence" value="ECO:0007669"/>
    <property type="project" value="InterPro"/>
</dbReference>
<dbReference type="CDD" id="cd02440">
    <property type="entry name" value="AdoMet_MTases"/>
    <property type="match status" value="1"/>
</dbReference>
<dbReference type="EnsemblMetazoa" id="Aqu2.1.21199_001">
    <property type="protein sequence ID" value="Aqu2.1.21199_001"/>
    <property type="gene ID" value="Aqu2.1.21199"/>
</dbReference>
<dbReference type="PANTHER" id="PTHR13090">
    <property type="entry name" value="ARGININE-HYDROXYLASE NDUFAF5, MITOCHONDRIAL"/>
    <property type="match status" value="1"/>
</dbReference>
<keyword evidence="2" id="KW-0808">Transferase</keyword>
<dbReference type="GO" id="GO:0032981">
    <property type="term" value="P:mitochondrial respiratory chain complex I assembly"/>
    <property type="evidence" value="ECO:0007669"/>
    <property type="project" value="TreeGrafter"/>
</dbReference>
<evidence type="ECO:0000256" key="4">
    <source>
        <dbReference type="ARBA" id="ARBA00041833"/>
    </source>
</evidence>
<evidence type="ECO:0000256" key="3">
    <source>
        <dbReference type="ARBA" id="ARBA00040937"/>
    </source>
</evidence>
<evidence type="ECO:0000256" key="5">
    <source>
        <dbReference type="ARBA" id="ARBA00042549"/>
    </source>
</evidence>
<feature type="domain" description="Methyltransferase type 11" evidence="6">
    <location>
        <begin position="90"/>
        <end position="182"/>
    </location>
</feature>
<dbReference type="OrthoDB" id="16816at2759"/>
<dbReference type="Proteomes" id="UP000007879">
    <property type="component" value="Unassembled WGS sequence"/>
</dbReference>
<dbReference type="InParanoid" id="A0A1X7U1E8"/>
<evidence type="ECO:0000313" key="8">
    <source>
        <dbReference type="Proteomes" id="UP000007879"/>
    </source>
</evidence>
<dbReference type="eggNOG" id="KOG2940">
    <property type="taxonomic scope" value="Eukaryota"/>
</dbReference>
<dbReference type="KEGG" id="aqu:100633398"/>